<name>A0A6M1T6R8_9BACT</name>
<protein>
    <submittedName>
        <fullName evidence="1">Uncharacterized protein</fullName>
    </submittedName>
</protein>
<dbReference type="Proteomes" id="UP000479132">
    <property type="component" value="Unassembled WGS sequence"/>
</dbReference>
<proteinExistence type="predicted"/>
<keyword evidence="2" id="KW-1185">Reference proteome</keyword>
<organism evidence="1 2">
    <name type="scientific">Fodinibius halophilus</name>
    <dbReference type="NCBI Taxonomy" id="1736908"/>
    <lineage>
        <taxon>Bacteria</taxon>
        <taxon>Pseudomonadati</taxon>
        <taxon>Balneolota</taxon>
        <taxon>Balneolia</taxon>
        <taxon>Balneolales</taxon>
        <taxon>Balneolaceae</taxon>
        <taxon>Fodinibius</taxon>
    </lineage>
</organism>
<dbReference type="RefSeq" id="WP_165271032.1">
    <property type="nucleotide sequence ID" value="NZ_JAALLS010000026.1"/>
</dbReference>
<evidence type="ECO:0000313" key="2">
    <source>
        <dbReference type="Proteomes" id="UP000479132"/>
    </source>
</evidence>
<reference evidence="1 2" key="1">
    <citation type="submission" date="2020-02" db="EMBL/GenBank/DDBJ databases">
        <title>Aliifodinibius halophilus 2W32, complete genome.</title>
        <authorList>
            <person name="Li Y."/>
            <person name="Wu S."/>
        </authorList>
    </citation>
    <scope>NUCLEOTIDE SEQUENCE [LARGE SCALE GENOMIC DNA]</scope>
    <source>
        <strain evidence="1 2">2W32</strain>
    </source>
</reference>
<evidence type="ECO:0000313" key="1">
    <source>
        <dbReference type="EMBL" id="NGP89857.1"/>
    </source>
</evidence>
<gene>
    <name evidence="1" type="ORF">G3569_15975</name>
</gene>
<comment type="caution">
    <text evidence="1">The sequence shown here is derived from an EMBL/GenBank/DDBJ whole genome shotgun (WGS) entry which is preliminary data.</text>
</comment>
<dbReference type="EMBL" id="JAALLS010000026">
    <property type="protein sequence ID" value="NGP89857.1"/>
    <property type="molecule type" value="Genomic_DNA"/>
</dbReference>
<accession>A0A6M1T6R8</accession>
<sequence length="81" mass="9132">MKKATRSLKIKIEDADYLKEEWESIARWESEGGGSEVPNTPISYINAPLKQGEVFEVTGGKIIFEDDGPYYCVEVKLLALH</sequence>
<dbReference type="AlphaFoldDB" id="A0A6M1T6R8"/>